<proteinExistence type="predicted"/>
<name>G3H1U5_CRIGR</name>
<evidence type="ECO:0000256" key="1">
    <source>
        <dbReference type="SAM" id="MobiDB-lite"/>
    </source>
</evidence>
<gene>
    <name evidence="2" type="ORF">I79_004128</name>
</gene>
<dbReference type="InParanoid" id="G3H1U5"/>
<sequence length="59" mass="6739">MMQIMQEYPSLISRRGDIQVLPCASLRARLTPRRNKELSPGSNTKDQGLKILQRSRISV</sequence>
<reference evidence="3" key="1">
    <citation type="journal article" date="2011" name="Nat. Biotechnol.">
        <title>The genomic sequence of the Chinese hamster ovary (CHO)-K1 cell line.</title>
        <authorList>
            <person name="Xu X."/>
            <person name="Nagarajan H."/>
            <person name="Lewis N.E."/>
            <person name="Pan S."/>
            <person name="Cai Z."/>
            <person name="Liu X."/>
            <person name="Chen W."/>
            <person name="Xie M."/>
            <person name="Wang W."/>
            <person name="Hammond S."/>
            <person name="Andersen M.R."/>
            <person name="Neff N."/>
            <person name="Passarelli B."/>
            <person name="Koh W."/>
            <person name="Fan H.C."/>
            <person name="Wang J."/>
            <person name="Gui Y."/>
            <person name="Lee K.H."/>
            <person name="Betenbaugh M.J."/>
            <person name="Quake S.R."/>
            <person name="Famili I."/>
            <person name="Palsson B.O."/>
            <person name="Wang J."/>
        </authorList>
    </citation>
    <scope>NUCLEOTIDE SEQUENCE [LARGE SCALE GENOMIC DNA]</scope>
    <source>
        <strain evidence="3">CHO K1 cell line</strain>
    </source>
</reference>
<accession>G3H1U5</accession>
<dbReference type="EMBL" id="JH000109">
    <property type="protein sequence ID" value="EGW02672.1"/>
    <property type="molecule type" value="Genomic_DNA"/>
</dbReference>
<dbReference type="Proteomes" id="UP000001075">
    <property type="component" value="Unassembled WGS sequence"/>
</dbReference>
<evidence type="ECO:0000313" key="2">
    <source>
        <dbReference type="EMBL" id="EGW02672.1"/>
    </source>
</evidence>
<evidence type="ECO:0000313" key="3">
    <source>
        <dbReference type="Proteomes" id="UP000001075"/>
    </source>
</evidence>
<protein>
    <submittedName>
        <fullName evidence="2">Uncharacterized protein</fullName>
    </submittedName>
</protein>
<organism evidence="2 3">
    <name type="scientific">Cricetulus griseus</name>
    <name type="common">Chinese hamster</name>
    <name type="synonym">Cricetulus barabensis griseus</name>
    <dbReference type="NCBI Taxonomy" id="10029"/>
    <lineage>
        <taxon>Eukaryota</taxon>
        <taxon>Metazoa</taxon>
        <taxon>Chordata</taxon>
        <taxon>Craniata</taxon>
        <taxon>Vertebrata</taxon>
        <taxon>Euteleostomi</taxon>
        <taxon>Mammalia</taxon>
        <taxon>Eutheria</taxon>
        <taxon>Euarchontoglires</taxon>
        <taxon>Glires</taxon>
        <taxon>Rodentia</taxon>
        <taxon>Myomorpha</taxon>
        <taxon>Muroidea</taxon>
        <taxon>Cricetidae</taxon>
        <taxon>Cricetinae</taxon>
        <taxon>Cricetulus</taxon>
    </lineage>
</organism>
<dbReference type="AlphaFoldDB" id="G3H1U5"/>
<feature type="region of interest" description="Disordered" evidence="1">
    <location>
        <begin position="31"/>
        <end position="59"/>
    </location>
</feature>